<proteinExistence type="predicted"/>
<sequence>MLEIVAAQHLQSGTGPLCYRIVSHRASPLLHPGASGWSIYTMLATAVVIAHKHLKCRCSERVCQTRVNGNHTAGGNGQQVSIDERKSVDMSATVIM</sequence>
<protein>
    <submittedName>
        <fullName evidence="1">Uncharacterized protein</fullName>
    </submittedName>
</protein>
<reference evidence="1 2" key="1">
    <citation type="submission" date="2023-01" db="EMBL/GenBank/DDBJ databases">
        <authorList>
            <person name="Whitehead M."/>
        </authorList>
    </citation>
    <scope>NUCLEOTIDE SEQUENCE [LARGE SCALE GENOMIC DNA]</scope>
</reference>
<name>A0AAV0X4H8_9HEMI</name>
<dbReference type="Proteomes" id="UP001160148">
    <property type="component" value="Unassembled WGS sequence"/>
</dbReference>
<comment type="caution">
    <text evidence="1">The sequence shown here is derived from an EMBL/GenBank/DDBJ whole genome shotgun (WGS) entry which is preliminary data.</text>
</comment>
<dbReference type="EMBL" id="CARXXK010000003">
    <property type="protein sequence ID" value="CAI6362621.1"/>
    <property type="molecule type" value="Genomic_DNA"/>
</dbReference>
<evidence type="ECO:0000313" key="2">
    <source>
        <dbReference type="Proteomes" id="UP001160148"/>
    </source>
</evidence>
<gene>
    <name evidence="1" type="ORF">MEUPH1_LOCUS17676</name>
</gene>
<evidence type="ECO:0000313" key="1">
    <source>
        <dbReference type="EMBL" id="CAI6362621.1"/>
    </source>
</evidence>
<dbReference type="AlphaFoldDB" id="A0AAV0X4H8"/>
<organism evidence="1 2">
    <name type="scientific">Macrosiphum euphorbiae</name>
    <name type="common">potato aphid</name>
    <dbReference type="NCBI Taxonomy" id="13131"/>
    <lineage>
        <taxon>Eukaryota</taxon>
        <taxon>Metazoa</taxon>
        <taxon>Ecdysozoa</taxon>
        <taxon>Arthropoda</taxon>
        <taxon>Hexapoda</taxon>
        <taxon>Insecta</taxon>
        <taxon>Pterygota</taxon>
        <taxon>Neoptera</taxon>
        <taxon>Paraneoptera</taxon>
        <taxon>Hemiptera</taxon>
        <taxon>Sternorrhyncha</taxon>
        <taxon>Aphidomorpha</taxon>
        <taxon>Aphidoidea</taxon>
        <taxon>Aphididae</taxon>
        <taxon>Macrosiphini</taxon>
        <taxon>Macrosiphum</taxon>
    </lineage>
</organism>
<accession>A0AAV0X4H8</accession>
<keyword evidence="2" id="KW-1185">Reference proteome</keyword>